<protein>
    <submittedName>
        <fullName evidence="7">19394_t:CDS:1</fullName>
    </submittedName>
</protein>
<dbReference type="InterPro" id="IPR051681">
    <property type="entry name" value="Ser/Thr_Kinases-Pseudokinases"/>
</dbReference>
<dbReference type="EMBL" id="CAJVQB010013221">
    <property type="protein sequence ID" value="CAG8760754.1"/>
    <property type="molecule type" value="Genomic_DNA"/>
</dbReference>
<evidence type="ECO:0000256" key="4">
    <source>
        <dbReference type="ARBA" id="ARBA00022840"/>
    </source>
</evidence>
<dbReference type="InterPro" id="IPR001245">
    <property type="entry name" value="Ser-Thr/Tyr_kinase_cat_dom"/>
</dbReference>
<feature type="coiled-coil region" evidence="5">
    <location>
        <begin position="355"/>
        <end position="383"/>
    </location>
</feature>
<feature type="domain" description="Protein kinase" evidence="6">
    <location>
        <begin position="1"/>
        <end position="194"/>
    </location>
</feature>
<keyword evidence="8" id="KW-1185">Reference proteome</keyword>
<keyword evidence="4" id="KW-0067">ATP-binding</keyword>
<keyword evidence="2" id="KW-0547">Nucleotide-binding</keyword>
<feature type="non-terminal residue" evidence="7">
    <location>
        <position position="1"/>
    </location>
</feature>
<evidence type="ECO:0000259" key="6">
    <source>
        <dbReference type="PROSITE" id="PS50011"/>
    </source>
</evidence>
<dbReference type="SUPFAM" id="SSF56112">
    <property type="entry name" value="Protein kinase-like (PK-like)"/>
    <property type="match status" value="1"/>
</dbReference>
<dbReference type="InterPro" id="IPR000719">
    <property type="entry name" value="Prot_kinase_dom"/>
</dbReference>
<dbReference type="PANTHER" id="PTHR44329">
    <property type="entry name" value="SERINE/THREONINE-PROTEIN KINASE TNNI3K-RELATED"/>
    <property type="match status" value="1"/>
</dbReference>
<dbReference type="Gene3D" id="1.25.40.10">
    <property type="entry name" value="Tetratricopeptide repeat domain"/>
    <property type="match status" value="1"/>
</dbReference>
<dbReference type="SMART" id="SM00671">
    <property type="entry name" value="SEL1"/>
    <property type="match status" value="1"/>
</dbReference>
<keyword evidence="5" id="KW-0175">Coiled coil</keyword>
<dbReference type="Gene3D" id="1.10.510.10">
    <property type="entry name" value="Transferase(Phosphotransferase) domain 1"/>
    <property type="match status" value="1"/>
</dbReference>
<comment type="caution">
    <text evidence="7">The sequence shown here is derived from an EMBL/GenBank/DDBJ whole genome shotgun (WGS) entry which is preliminary data.</text>
</comment>
<dbReference type="InterPro" id="IPR011009">
    <property type="entry name" value="Kinase-like_dom_sf"/>
</dbReference>
<keyword evidence="3" id="KW-0418">Kinase</keyword>
<dbReference type="Pfam" id="PF07714">
    <property type="entry name" value="PK_Tyr_Ser-Thr"/>
    <property type="match status" value="1"/>
</dbReference>
<evidence type="ECO:0000256" key="5">
    <source>
        <dbReference type="SAM" id="Coils"/>
    </source>
</evidence>
<evidence type="ECO:0000256" key="2">
    <source>
        <dbReference type="ARBA" id="ARBA00022741"/>
    </source>
</evidence>
<dbReference type="Proteomes" id="UP000789901">
    <property type="component" value="Unassembled WGS sequence"/>
</dbReference>
<evidence type="ECO:0000256" key="3">
    <source>
        <dbReference type="ARBA" id="ARBA00022777"/>
    </source>
</evidence>
<dbReference type="PANTHER" id="PTHR44329:SF288">
    <property type="entry name" value="MITOGEN-ACTIVATED PROTEIN KINASE KINASE KINASE 20"/>
    <property type="match status" value="1"/>
</dbReference>
<dbReference type="PROSITE" id="PS50011">
    <property type="entry name" value="PROTEIN_KINASE_DOM"/>
    <property type="match status" value="1"/>
</dbReference>
<evidence type="ECO:0000256" key="1">
    <source>
        <dbReference type="ARBA" id="ARBA00022679"/>
    </source>
</evidence>
<dbReference type="InterPro" id="IPR008266">
    <property type="entry name" value="Tyr_kinase_AS"/>
</dbReference>
<dbReference type="Pfam" id="PF08238">
    <property type="entry name" value="Sel1"/>
    <property type="match status" value="1"/>
</dbReference>
<keyword evidence="1" id="KW-0808">Transferase</keyword>
<dbReference type="InterPro" id="IPR011990">
    <property type="entry name" value="TPR-like_helical_dom_sf"/>
</dbReference>
<dbReference type="SUPFAM" id="SSF81901">
    <property type="entry name" value="HCP-like"/>
    <property type="match status" value="1"/>
</dbReference>
<name>A0ABN7VF70_GIGMA</name>
<sequence length="387" mass="45001">YGTLEKQTKIYMIISWCEHGNLEEYIKNNQDLDWTIKLKIATGIANGLVFCHHRDILHHDVRSYNILLDANICAKLSGFHLSRKEENETTSINQIETKWIAPEKLVDRNTPYTRECDIYSFAIVLWEIAVQKTPYYELKDLKDPVAFAKHVSDGNRPELVDESIIPHNYTKIMKDAWRTEPNKRPSAEIMHKKLATCLEDDCLTTPLNTEFNSSFSVASCIPASSENPLLLENLPPFEHNDFSAAINFHKEKQYQYALPIFQQLASEGHAKATYYLAYYYHRGYIVKKDKIKAHKYYQKSAELGCYDAEYDYAYMGRAAKHGYIKAGVKFVELQLSEISWLLARKHNKSELLEYLKREESLVANCKIEIKKELEKKINKLQEIIQSK</sequence>
<organism evidence="7 8">
    <name type="scientific">Gigaspora margarita</name>
    <dbReference type="NCBI Taxonomy" id="4874"/>
    <lineage>
        <taxon>Eukaryota</taxon>
        <taxon>Fungi</taxon>
        <taxon>Fungi incertae sedis</taxon>
        <taxon>Mucoromycota</taxon>
        <taxon>Glomeromycotina</taxon>
        <taxon>Glomeromycetes</taxon>
        <taxon>Diversisporales</taxon>
        <taxon>Gigasporaceae</taxon>
        <taxon>Gigaspora</taxon>
    </lineage>
</organism>
<evidence type="ECO:0000313" key="7">
    <source>
        <dbReference type="EMBL" id="CAG8760754.1"/>
    </source>
</evidence>
<reference evidence="7 8" key="1">
    <citation type="submission" date="2021-06" db="EMBL/GenBank/DDBJ databases">
        <authorList>
            <person name="Kallberg Y."/>
            <person name="Tangrot J."/>
            <person name="Rosling A."/>
        </authorList>
    </citation>
    <scope>NUCLEOTIDE SEQUENCE [LARGE SCALE GENOMIC DNA]</scope>
    <source>
        <strain evidence="7 8">120-4 pot B 10/14</strain>
    </source>
</reference>
<gene>
    <name evidence="7" type="ORF">GMARGA_LOCUS17449</name>
</gene>
<proteinExistence type="predicted"/>
<evidence type="ECO:0000313" key="8">
    <source>
        <dbReference type="Proteomes" id="UP000789901"/>
    </source>
</evidence>
<dbReference type="InterPro" id="IPR006597">
    <property type="entry name" value="Sel1-like"/>
</dbReference>
<accession>A0ABN7VF70</accession>
<dbReference type="PROSITE" id="PS00109">
    <property type="entry name" value="PROTEIN_KINASE_TYR"/>
    <property type="match status" value="1"/>
</dbReference>